<accession>A0ABR1MHN8</accession>
<proteinExistence type="predicted"/>
<feature type="transmembrane region" description="Helical" evidence="2">
    <location>
        <begin position="217"/>
        <end position="241"/>
    </location>
</feature>
<keyword evidence="2" id="KW-0812">Transmembrane</keyword>
<protein>
    <submittedName>
        <fullName evidence="3">Uncharacterized protein</fullName>
    </submittedName>
</protein>
<keyword evidence="2" id="KW-1133">Transmembrane helix</keyword>
<dbReference type="Proteomes" id="UP001365128">
    <property type="component" value="Unassembled WGS sequence"/>
</dbReference>
<feature type="transmembrane region" description="Helical" evidence="2">
    <location>
        <begin position="127"/>
        <end position="146"/>
    </location>
</feature>
<organism evidence="3 4">
    <name type="scientific">Phyllosticta citricarpa</name>
    <dbReference type="NCBI Taxonomy" id="55181"/>
    <lineage>
        <taxon>Eukaryota</taxon>
        <taxon>Fungi</taxon>
        <taxon>Dikarya</taxon>
        <taxon>Ascomycota</taxon>
        <taxon>Pezizomycotina</taxon>
        <taxon>Dothideomycetes</taxon>
        <taxon>Dothideomycetes incertae sedis</taxon>
        <taxon>Botryosphaeriales</taxon>
        <taxon>Phyllostictaceae</taxon>
        <taxon>Phyllosticta</taxon>
    </lineage>
</organism>
<sequence length="247" mass="27540">MSRRTKRTGETQRGFQMTGTAASRRKGNNNAVGVKWIDPEKQKRASDDATDEHWKSEISKVKKAIASGGRHEAFWAITMTGGGSSRKRSRWQPFVPPTRRGEWTAINASWPRRRWGVGIARSDRESVWFGLVLLASRACVFGLQIARHGPAPCTPLDGRGSESGRVEVETRGRVDNDRATSAAAPLALLVVFFFTPRQRRCRQQQRHHDSRWAGVPAVCAWIVGLGLGLGLGCSDAAVQWWHMRWVG</sequence>
<keyword evidence="2" id="KW-0472">Membrane</keyword>
<evidence type="ECO:0000256" key="1">
    <source>
        <dbReference type="SAM" id="MobiDB-lite"/>
    </source>
</evidence>
<reference evidence="3 4" key="1">
    <citation type="submission" date="2024-04" db="EMBL/GenBank/DDBJ databases">
        <title>Phyllosticta paracitricarpa is synonymous to the EU quarantine fungus P. citricarpa based on phylogenomic analyses.</title>
        <authorList>
            <consortium name="Lawrence Berkeley National Laboratory"/>
            <person name="Van Ingen-Buijs V.A."/>
            <person name="Van Westerhoven A.C."/>
            <person name="Haridas S."/>
            <person name="Skiadas P."/>
            <person name="Martin F."/>
            <person name="Groenewald J.Z."/>
            <person name="Crous P.W."/>
            <person name="Seidl M.F."/>
        </authorList>
    </citation>
    <scope>NUCLEOTIDE SEQUENCE [LARGE SCALE GENOMIC DNA]</scope>
    <source>
        <strain evidence="3 4">CBS 122670</strain>
    </source>
</reference>
<name>A0ABR1MHN8_9PEZI</name>
<dbReference type="EMBL" id="JBBPDW010000009">
    <property type="protein sequence ID" value="KAK7549522.1"/>
    <property type="molecule type" value="Genomic_DNA"/>
</dbReference>
<feature type="compositionally biased region" description="Polar residues" evidence="1">
    <location>
        <begin position="11"/>
        <end position="21"/>
    </location>
</feature>
<gene>
    <name evidence="3" type="ORF">IWX46DRAFT_579803</name>
</gene>
<feature type="region of interest" description="Disordered" evidence="1">
    <location>
        <begin position="1"/>
        <end position="53"/>
    </location>
</feature>
<feature type="compositionally biased region" description="Basic and acidic residues" evidence="1">
    <location>
        <begin position="37"/>
        <end position="53"/>
    </location>
</feature>
<comment type="caution">
    <text evidence="3">The sequence shown here is derived from an EMBL/GenBank/DDBJ whole genome shotgun (WGS) entry which is preliminary data.</text>
</comment>
<evidence type="ECO:0000256" key="2">
    <source>
        <dbReference type="SAM" id="Phobius"/>
    </source>
</evidence>
<evidence type="ECO:0000313" key="4">
    <source>
        <dbReference type="Proteomes" id="UP001365128"/>
    </source>
</evidence>
<evidence type="ECO:0000313" key="3">
    <source>
        <dbReference type="EMBL" id="KAK7549522.1"/>
    </source>
</evidence>
<feature type="transmembrane region" description="Helical" evidence="2">
    <location>
        <begin position="179"/>
        <end position="196"/>
    </location>
</feature>
<keyword evidence="4" id="KW-1185">Reference proteome</keyword>